<reference evidence="2 3" key="2">
    <citation type="submission" date="2018-11" db="EMBL/GenBank/DDBJ databases">
        <authorList>
            <consortium name="Pathogen Informatics"/>
        </authorList>
    </citation>
    <scope>NUCLEOTIDE SEQUENCE [LARGE SCALE GENOMIC DNA]</scope>
</reference>
<dbReference type="InterPro" id="IPR038289">
    <property type="entry name" value="DVA-1_sf"/>
</dbReference>
<evidence type="ECO:0000313" key="3">
    <source>
        <dbReference type="Proteomes" id="UP000050794"/>
    </source>
</evidence>
<accession>A0A183U7S1</accession>
<reference evidence="4" key="1">
    <citation type="submission" date="2016-06" db="UniProtKB">
        <authorList>
            <consortium name="WormBaseParasite"/>
        </authorList>
    </citation>
    <scope>IDENTIFICATION</scope>
</reference>
<dbReference type="InterPro" id="IPR032487">
    <property type="entry name" value="ABA-1_nematode"/>
</dbReference>
<evidence type="ECO:0000259" key="1">
    <source>
        <dbReference type="Pfam" id="PF16469"/>
    </source>
</evidence>
<organism evidence="3 4">
    <name type="scientific">Toxocara canis</name>
    <name type="common">Canine roundworm</name>
    <dbReference type="NCBI Taxonomy" id="6265"/>
    <lineage>
        <taxon>Eukaryota</taxon>
        <taxon>Metazoa</taxon>
        <taxon>Ecdysozoa</taxon>
        <taxon>Nematoda</taxon>
        <taxon>Chromadorea</taxon>
        <taxon>Rhabditida</taxon>
        <taxon>Spirurina</taxon>
        <taxon>Ascaridomorpha</taxon>
        <taxon>Ascaridoidea</taxon>
        <taxon>Toxocaridae</taxon>
        <taxon>Toxocara</taxon>
    </lineage>
</organism>
<dbReference type="Pfam" id="PF16469">
    <property type="entry name" value="NPA"/>
    <property type="match status" value="1"/>
</dbReference>
<evidence type="ECO:0000313" key="2">
    <source>
        <dbReference type="EMBL" id="VDM30651.1"/>
    </source>
</evidence>
<protein>
    <submittedName>
        <fullName evidence="4">NPA domain-containing protein</fullName>
    </submittedName>
</protein>
<evidence type="ECO:0000313" key="4">
    <source>
        <dbReference type="WBParaSite" id="TCNE_0000454101-mRNA-1"/>
    </source>
</evidence>
<dbReference type="AlphaFoldDB" id="A0A183U7S1"/>
<keyword evidence="3" id="KW-1185">Reference proteome</keyword>
<feature type="domain" description="Polyprotein allergen nematode" evidence="1">
    <location>
        <begin position="7"/>
        <end position="95"/>
    </location>
</feature>
<dbReference type="Proteomes" id="UP000050794">
    <property type="component" value="Unassembled WGS sequence"/>
</dbReference>
<dbReference type="Gene3D" id="1.10.533.30">
    <property type="entry name" value="Nematode polyprotein allergen ABA-1"/>
    <property type="match status" value="1"/>
</dbReference>
<dbReference type="EMBL" id="UYWY01007903">
    <property type="protein sequence ID" value="VDM30651.1"/>
    <property type="molecule type" value="Genomic_DNA"/>
</dbReference>
<gene>
    <name evidence="2" type="ORF">TCNE_LOCUS4541</name>
</gene>
<dbReference type="WBParaSite" id="TCNE_0000454101-mRNA-1">
    <property type="protein sequence ID" value="TCNE_0000454101-mRNA-1"/>
    <property type="gene ID" value="TCNE_0000454101"/>
</dbReference>
<sequence>MRMRKLQMESANAAPLEIKKKLIEFFEQLPAPTKETWNAKYKEECAQWVKTVASKEEIAELEELKDKKDFKTLHEKLAIYKTRLGSEERAKVELWKVRNCVKKKVMLSSCSATERGITQR</sequence>
<proteinExistence type="predicted"/>
<name>A0A183U7S1_TOXCA</name>